<protein>
    <submittedName>
        <fullName evidence="3">NADH-quinone oxidoreductase subunit C</fullName>
    </submittedName>
</protein>
<gene>
    <name evidence="3" type="ORF">ACFS7Z_23030</name>
</gene>
<evidence type="ECO:0000259" key="2">
    <source>
        <dbReference type="Pfam" id="PF00329"/>
    </source>
</evidence>
<reference evidence="4" key="1">
    <citation type="journal article" date="2019" name="Int. J. Syst. Evol. Microbiol.">
        <title>The Global Catalogue of Microorganisms (GCM) 10K type strain sequencing project: providing services to taxonomists for standard genome sequencing and annotation.</title>
        <authorList>
            <consortium name="The Broad Institute Genomics Platform"/>
            <consortium name="The Broad Institute Genome Sequencing Center for Infectious Disease"/>
            <person name="Wu L."/>
            <person name="Ma J."/>
        </authorList>
    </citation>
    <scope>NUCLEOTIDE SEQUENCE [LARGE SCALE GENOMIC DNA]</scope>
    <source>
        <strain evidence="4">KCTC 23984</strain>
    </source>
</reference>
<dbReference type="RefSeq" id="WP_377490273.1">
    <property type="nucleotide sequence ID" value="NZ_JBHUOX010000026.1"/>
</dbReference>
<dbReference type="InterPro" id="IPR037232">
    <property type="entry name" value="NADH_quin_OxRdtase_su_C/D-like"/>
</dbReference>
<evidence type="ECO:0000313" key="3">
    <source>
        <dbReference type="EMBL" id="MFD3003255.1"/>
    </source>
</evidence>
<dbReference type="PANTHER" id="PTHR10884:SF14">
    <property type="entry name" value="NADH DEHYDROGENASE [UBIQUINONE] IRON-SULFUR PROTEIN 3, MITOCHONDRIAL"/>
    <property type="match status" value="1"/>
</dbReference>
<feature type="domain" description="NADH:ubiquinone oxidoreductase 30kDa subunit" evidence="2">
    <location>
        <begin position="40"/>
        <end position="162"/>
    </location>
</feature>
<comment type="similarity">
    <text evidence="1">Belongs to the complex I 30 kDa subunit family.</text>
</comment>
<sequence>MTLNKQMELTNENVLGKIISKFGEDNILGAYSPDGIMTFTTNRETIIELIQYLHDDEELQISFLTTMCGIHYPDQKDKELCVMYQLHSLRHNYRLRIKVFMPASDPTMPTLTKVYSASNWMERETFDFYGINFLGHPNMTRILNIEEMEYHPLLKQYPLEDQTRHDKIDTYFGR</sequence>
<name>A0ABW6BZK7_9BACT</name>
<dbReference type="Proteomes" id="UP001597641">
    <property type="component" value="Unassembled WGS sequence"/>
</dbReference>
<comment type="caution">
    <text evidence="3">The sequence shown here is derived from an EMBL/GenBank/DDBJ whole genome shotgun (WGS) entry which is preliminary data.</text>
</comment>
<accession>A0ABW6BZK7</accession>
<dbReference type="InterPro" id="IPR001268">
    <property type="entry name" value="NADH_UbQ_OxRdtase_30kDa_su"/>
</dbReference>
<dbReference type="SUPFAM" id="SSF143243">
    <property type="entry name" value="Nqo5-like"/>
    <property type="match status" value="1"/>
</dbReference>
<dbReference type="PANTHER" id="PTHR10884">
    <property type="entry name" value="NADH DEHYDROGENASE UBIQUINONE IRON-SULFUR PROTEIN 3"/>
    <property type="match status" value="1"/>
</dbReference>
<evidence type="ECO:0000256" key="1">
    <source>
        <dbReference type="ARBA" id="ARBA00007569"/>
    </source>
</evidence>
<dbReference type="Pfam" id="PF00329">
    <property type="entry name" value="Complex1_30kDa"/>
    <property type="match status" value="1"/>
</dbReference>
<proteinExistence type="inferred from homology"/>
<dbReference type="Gene3D" id="3.30.460.80">
    <property type="entry name" value="NADH:ubiquinone oxidoreductase, 30kDa subunit"/>
    <property type="match status" value="1"/>
</dbReference>
<keyword evidence="4" id="KW-1185">Reference proteome</keyword>
<evidence type="ECO:0000313" key="4">
    <source>
        <dbReference type="Proteomes" id="UP001597641"/>
    </source>
</evidence>
<organism evidence="3 4">
    <name type="scientific">Pontibacter toksunensis</name>
    <dbReference type="NCBI Taxonomy" id="1332631"/>
    <lineage>
        <taxon>Bacteria</taxon>
        <taxon>Pseudomonadati</taxon>
        <taxon>Bacteroidota</taxon>
        <taxon>Cytophagia</taxon>
        <taxon>Cytophagales</taxon>
        <taxon>Hymenobacteraceae</taxon>
        <taxon>Pontibacter</taxon>
    </lineage>
</organism>
<dbReference type="EMBL" id="JBHUOX010000026">
    <property type="protein sequence ID" value="MFD3003255.1"/>
    <property type="molecule type" value="Genomic_DNA"/>
</dbReference>